<feature type="non-terminal residue" evidence="1">
    <location>
        <position position="55"/>
    </location>
</feature>
<dbReference type="Proteomes" id="UP000789405">
    <property type="component" value="Unassembled WGS sequence"/>
</dbReference>
<evidence type="ECO:0000313" key="2">
    <source>
        <dbReference type="Proteomes" id="UP000789405"/>
    </source>
</evidence>
<gene>
    <name evidence="1" type="ORF">DERYTH_LOCUS25708</name>
</gene>
<keyword evidence="2" id="KW-1185">Reference proteome</keyword>
<accession>A0A9N9P7W5</accession>
<evidence type="ECO:0000313" key="1">
    <source>
        <dbReference type="EMBL" id="CAG8812877.1"/>
    </source>
</evidence>
<dbReference type="AlphaFoldDB" id="A0A9N9P7W5"/>
<comment type="caution">
    <text evidence="1">The sequence shown here is derived from an EMBL/GenBank/DDBJ whole genome shotgun (WGS) entry which is preliminary data.</text>
</comment>
<protein>
    <submittedName>
        <fullName evidence="1">4582_t:CDS:1</fullName>
    </submittedName>
</protein>
<proteinExistence type="predicted"/>
<sequence>MSNANATKKHYLKDRTNSENIVLLKNIHDSTPSKSWPFQYAFNDFLSKYNSCLVT</sequence>
<organism evidence="1 2">
    <name type="scientific">Dentiscutata erythropus</name>
    <dbReference type="NCBI Taxonomy" id="1348616"/>
    <lineage>
        <taxon>Eukaryota</taxon>
        <taxon>Fungi</taxon>
        <taxon>Fungi incertae sedis</taxon>
        <taxon>Mucoromycota</taxon>
        <taxon>Glomeromycotina</taxon>
        <taxon>Glomeromycetes</taxon>
        <taxon>Diversisporales</taxon>
        <taxon>Gigasporaceae</taxon>
        <taxon>Dentiscutata</taxon>
    </lineage>
</organism>
<dbReference type="EMBL" id="CAJVPY010049385">
    <property type="protein sequence ID" value="CAG8812877.1"/>
    <property type="molecule type" value="Genomic_DNA"/>
</dbReference>
<reference evidence="1" key="1">
    <citation type="submission" date="2021-06" db="EMBL/GenBank/DDBJ databases">
        <authorList>
            <person name="Kallberg Y."/>
            <person name="Tangrot J."/>
            <person name="Rosling A."/>
        </authorList>
    </citation>
    <scope>NUCLEOTIDE SEQUENCE</scope>
    <source>
        <strain evidence="1">MA453B</strain>
    </source>
</reference>
<name>A0A9N9P7W5_9GLOM</name>